<accession>A0A4Y2LAB1</accession>
<dbReference type="EMBL" id="BGPR01005504">
    <property type="protein sequence ID" value="GBN10783.1"/>
    <property type="molecule type" value="Genomic_DNA"/>
</dbReference>
<comment type="caution">
    <text evidence="1">The sequence shown here is derived from an EMBL/GenBank/DDBJ whole genome shotgun (WGS) entry which is preliminary data.</text>
</comment>
<dbReference type="Proteomes" id="UP000499080">
    <property type="component" value="Unassembled WGS sequence"/>
</dbReference>
<proteinExistence type="predicted"/>
<protein>
    <submittedName>
        <fullName evidence="1">Uncharacterized protein</fullName>
    </submittedName>
</protein>
<name>A0A4Y2LAB1_ARAVE</name>
<gene>
    <name evidence="1" type="ORF">AVEN_179294_1</name>
</gene>
<organism evidence="1 2">
    <name type="scientific">Araneus ventricosus</name>
    <name type="common">Orbweaver spider</name>
    <name type="synonym">Epeira ventricosa</name>
    <dbReference type="NCBI Taxonomy" id="182803"/>
    <lineage>
        <taxon>Eukaryota</taxon>
        <taxon>Metazoa</taxon>
        <taxon>Ecdysozoa</taxon>
        <taxon>Arthropoda</taxon>
        <taxon>Chelicerata</taxon>
        <taxon>Arachnida</taxon>
        <taxon>Araneae</taxon>
        <taxon>Araneomorphae</taxon>
        <taxon>Entelegynae</taxon>
        <taxon>Araneoidea</taxon>
        <taxon>Araneidae</taxon>
        <taxon>Araneus</taxon>
    </lineage>
</organism>
<keyword evidence="2" id="KW-1185">Reference proteome</keyword>
<reference evidence="1 2" key="1">
    <citation type="journal article" date="2019" name="Sci. Rep.">
        <title>Orb-weaving spider Araneus ventricosus genome elucidates the spidroin gene catalogue.</title>
        <authorList>
            <person name="Kono N."/>
            <person name="Nakamura H."/>
            <person name="Ohtoshi R."/>
            <person name="Moran D.A.P."/>
            <person name="Shinohara A."/>
            <person name="Yoshida Y."/>
            <person name="Fujiwara M."/>
            <person name="Mori M."/>
            <person name="Tomita M."/>
            <person name="Arakawa K."/>
        </authorList>
    </citation>
    <scope>NUCLEOTIDE SEQUENCE [LARGE SCALE GENOMIC DNA]</scope>
</reference>
<sequence length="115" mass="12529">MPSIAGISNLLFAGTKGDTMGCLSLTSCLTVNGFAVPPGGEKNKCQNARLLKVSGMDKELSCDFSAGRCHPVGSQIFETHHNLSNPRVKATVKLIGDRFFWSFYKKEVSWCPECL</sequence>
<evidence type="ECO:0000313" key="2">
    <source>
        <dbReference type="Proteomes" id="UP000499080"/>
    </source>
</evidence>
<dbReference type="AlphaFoldDB" id="A0A4Y2LAB1"/>
<evidence type="ECO:0000313" key="1">
    <source>
        <dbReference type="EMBL" id="GBN10783.1"/>
    </source>
</evidence>